<dbReference type="InterPro" id="IPR054844">
    <property type="entry name" value="TransRegBhcR"/>
</dbReference>
<dbReference type="GO" id="GO:0003677">
    <property type="term" value="F:DNA binding"/>
    <property type="evidence" value="ECO:0007669"/>
    <property type="project" value="UniProtKB-KW"/>
</dbReference>
<keyword evidence="3" id="KW-0804">Transcription</keyword>
<sequence>MESPENGGRGPRRARGRPRGWDDKTEQNTIKSLDRAMEVFEFLSEAQGKALTAIAGEMGQSPATVYRILVTLEGRGLVEFDAEEQLWHIGPRAFVIGARFLRRTSLVERARPVLRRLMEATGETANLGVGRDASVLFLSQVETEASIRAFFPPGTLSPMHASGIGKALLAHMDEDRLARVLKVAVLTAFTDHTLTDAEALRQDLGVIRTRGYSIDNEEKNAGMRCIAAPIFDMHGEVTAGLSVSGPTSRIGLDQVAPLSGHVLAAAHDLTAAIGGVTPPRN</sequence>
<dbReference type="Gene3D" id="1.10.10.10">
    <property type="entry name" value="Winged helix-like DNA-binding domain superfamily/Winged helix DNA-binding domain"/>
    <property type="match status" value="1"/>
</dbReference>
<evidence type="ECO:0000313" key="7">
    <source>
        <dbReference type="EMBL" id="SFD82712.1"/>
    </source>
</evidence>
<evidence type="ECO:0000313" key="8">
    <source>
        <dbReference type="Proteomes" id="UP000325289"/>
    </source>
</evidence>
<dbReference type="AlphaFoldDB" id="A0A1I1VI45"/>
<dbReference type="PROSITE" id="PS51077">
    <property type="entry name" value="HTH_ICLR"/>
    <property type="match status" value="1"/>
</dbReference>
<dbReference type="NCBIfam" id="NF045644">
    <property type="entry name" value="TransRegBhcR"/>
    <property type="match status" value="1"/>
</dbReference>
<dbReference type="InterPro" id="IPR050707">
    <property type="entry name" value="HTH_MetabolicPath_Reg"/>
</dbReference>
<dbReference type="InterPro" id="IPR029016">
    <property type="entry name" value="GAF-like_dom_sf"/>
</dbReference>
<dbReference type="OrthoDB" id="9807558at2"/>
<feature type="domain" description="IclR-ED" evidence="6">
    <location>
        <begin position="92"/>
        <end position="275"/>
    </location>
</feature>
<dbReference type="Pfam" id="PF01614">
    <property type="entry name" value="IclR_C"/>
    <property type="match status" value="1"/>
</dbReference>
<dbReference type="Gene3D" id="3.30.450.40">
    <property type="match status" value="1"/>
</dbReference>
<organism evidence="7 8">
    <name type="scientific">Roseivivax sediminis</name>
    <dbReference type="NCBI Taxonomy" id="936889"/>
    <lineage>
        <taxon>Bacteria</taxon>
        <taxon>Pseudomonadati</taxon>
        <taxon>Pseudomonadota</taxon>
        <taxon>Alphaproteobacteria</taxon>
        <taxon>Rhodobacterales</taxon>
        <taxon>Roseobacteraceae</taxon>
        <taxon>Roseivivax</taxon>
    </lineage>
</organism>
<accession>A0A1I1VI45</accession>
<gene>
    <name evidence="7" type="ORF">SAMN04515678_103219</name>
</gene>
<evidence type="ECO:0000256" key="2">
    <source>
        <dbReference type="ARBA" id="ARBA00023125"/>
    </source>
</evidence>
<evidence type="ECO:0000256" key="1">
    <source>
        <dbReference type="ARBA" id="ARBA00023015"/>
    </source>
</evidence>
<keyword evidence="1" id="KW-0805">Transcription regulation</keyword>
<dbReference type="PROSITE" id="PS51078">
    <property type="entry name" value="ICLR_ED"/>
    <property type="match status" value="1"/>
</dbReference>
<dbReference type="InterPro" id="IPR036390">
    <property type="entry name" value="WH_DNA-bd_sf"/>
</dbReference>
<dbReference type="Proteomes" id="UP000325289">
    <property type="component" value="Unassembled WGS sequence"/>
</dbReference>
<dbReference type="GO" id="GO:0045892">
    <property type="term" value="P:negative regulation of DNA-templated transcription"/>
    <property type="evidence" value="ECO:0007669"/>
    <property type="project" value="TreeGrafter"/>
</dbReference>
<feature type="region of interest" description="Disordered" evidence="4">
    <location>
        <begin position="1"/>
        <end position="27"/>
    </location>
</feature>
<dbReference type="RefSeq" id="WP_149755121.1">
    <property type="nucleotide sequence ID" value="NZ_FOMS01000003.1"/>
</dbReference>
<dbReference type="SUPFAM" id="SSF55781">
    <property type="entry name" value="GAF domain-like"/>
    <property type="match status" value="1"/>
</dbReference>
<reference evidence="7 8" key="1">
    <citation type="submission" date="2016-10" db="EMBL/GenBank/DDBJ databases">
        <authorList>
            <person name="Varghese N."/>
            <person name="Submissions S."/>
        </authorList>
    </citation>
    <scope>NUCLEOTIDE SEQUENCE [LARGE SCALE GENOMIC DNA]</scope>
    <source>
        <strain evidence="8">YIM D21,KCTC 23444,ACCC 10710</strain>
    </source>
</reference>
<dbReference type="SUPFAM" id="SSF46785">
    <property type="entry name" value="Winged helix' DNA-binding domain"/>
    <property type="match status" value="1"/>
</dbReference>
<keyword evidence="8" id="KW-1185">Reference proteome</keyword>
<dbReference type="Pfam" id="PF09339">
    <property type="entry name" value="HTH_IclR"/>
    <property type="match status" value="1"/>
</dbReference>
<dbReference type="InterPro" id="IPR036388">
    <property type="entry name" value="WH-like_DNA-bd_sf"/>
</dbReference>
<dbReference type="PANTHER" id="PTHR30136:SF24">
    <property type="entry name" value="HTH-TYPE TRANSCRIPTIONAL REPRESSOR ALLR"/>
    <property type="match status" value="1"/>
</dbReference>
<dbReference type="InterPro" id="IPR005471">
    <property type="entry name" value="Tscrpt_reg_IclR_N"/>
</dbReference>
<dbReference type="SMART" id="SM00346">
    <property type="entry name" value="HTH_ICLR"/>
    <property type="match status" value="1"/>
</dbReference>
<evidence type="ECO:0000259" key="5">
    <source>
        <dbReference type="PROSITE" id="PS51077"/>
    </source>
</evidence>
<evidence type="ECO:0000256" key="3">
    <source>
        <dbReference type="ARBA" id="ARBA00023163"/>
    </source>
</evidence>
<name>A0A1I1VI45_9RHOB</name>
<dbReference type="EMBL" id="FOMS01000003">
    <property type="protein sequence ID" value="SFD82712.1"/>
    <property type="molecule type" value="Genomic_DNA"/>
</dbReference>
<keyword evidence="2" id="KW-0238">DNA-binding</keyword>
<protein>
    <submittedName>
        <fullName evidence="7">Transcriptional regulator, IclR family</fullName>
    </submittedName>
</protein>
<evidence type="ECO:0000256" key="4">
    <source>
        <dbReference type="SAM" id="MobiDB-lite"/>
    </source>
</evidence>
<feature type="domain" description="HTH iclR-type" evidence="5">
    <location>
        <begin position="30"/>
        <end position="91"/>
    </location>
</feature>
<dbReference type="InterPro" id="IPR014757">
    <property type="entry name" value="Tscrpt_reg_IclR_C"/>
</dbReference>
<dbReference type="PANTHER" id="PTHR30136">
    <property type="entry name" value="HELIX-TURN-HELIX TRANSCRIPTIONAL REGULATOR, ICLR FAMILY"/>
    <property type="match status" value="1"/>
</dbReference>
<evidence type="ECO:0000259" key="6">
    <source>
        <dbReference type="PROSITE" id="PS51078"/>
    </source>
</evidence>
<proteinExistence type="predicted"/>
<dbReference type="GO" id="GO:0003700">
    <property type="term" value="F:DNA-binding transcription factor activity"/>
    <property type="evidence" value="ECO:0007669"/>
    <property type="project" value="TreeGrafter"/>
</dbReference>